<evidence type="ECO:0000256" key="1">
    <source>
        <dbReference type="ARBA" id="ARBA00004496"/>
    </source>
</evidence>
<protein>
    <submittedName>
        <fullName evidence="6">Universal stress protein UspE</fullName>
    </submittedName>
</protein>
<evidence type="ECO:0000313" key="7">
    <source>
        <dbReference type="Proteomes" id="UP000823631"/>
    </source>
</evidence>
<feature type="domain" description="UspA" evidence="5">
    <location>
        <begin position="156"/>
        <end position="296"/>
    </location>
</feature>
<sequence length="311" mass="35159">MRKYNNILVVVEPKRERQVALERAIEIGRYNPNITITVLRLIYDFSYDIHILNRHKAQETRDDVTNTHLESVKQLIAEYGKDSEVKLIPKVIWAKDLGQGIVDEMNSGAYDLLVKGANHHGILDSIIFTPVDWYVLRNAQIPVVIAKEHDWSEHGNIVVALDFASEEKRLFNVSVLREAQMLSKVTGGTIHLVNSAPVILPTIMLEAPNYAPEIYAENVIKEHKKHLLAFAKQHNIPEENCHIAEGMPDDVIPNMCRKLSPQAVFIGSAGRQGISAALIGNTCEEIVDYIEADLFVLNRRTLSKELEKKED</sequence>
<dbReference type="Proteomes" id="UP000823631">
    <property type="component" value="Unassembled WGS sequence"/>
</dbReference>
<comment type="function">
    <text evidence="4">Required for resistance to DNA-damaging agents.</text>
</comment>
<dbReference type="PANTHER" id="PTHR47892">
    <property type="entry name" value="UNIVERSAL STRESS PROTEIN E"/>
    <property type="match status" value="1"/>
</dbReference>
<comment type="subcellular location">
    <subcellularLocation>
        <location evidence="1">Cytoplasm</location>
    </subcellularLocation>
</comment>
<dbReference type="Gene3D" id="3.40.50.12370">
    <property type="match status" value="1"/>
</dbReference>
<comment type="caution">
    <text evidence="6">The sequence shown here is derived from an EMBL/GenBank/DDBJ whole genome shotgun (WGS) entry which is preliminary data.</text>
</comment>
<feature type="domain" description="UspA" evidence="5">
    <location>
        <begin position="4"/>
        <end position="147"/>
    </location>
</feature>
<evidence type="ECO:0000256" key="2">
    <source>
        <dbReference type="ARBA" id="ARBA00008791"/>
    </source>
</evidence>
<dbReference type="SUPFAM" id="SSF52402">
    <property type="entry name" value="Adenine nucleotide alpha hydrolases-like"/>
    <property type="match status" value="2"/>
</dbReference>
<dbReference type="GO" id="GO:0005737">
    <property type="term" value="C:cytoplasm"/>
    <property type="evidence" value="ECO:0007669"/>
    <property type="project" value="UniProtKB-SubCell"/>
</dbReference>
<dbReference type="AlphaFoldDB" id="A0A9D9D9L8"/>
<evidence type="ECO:0000259" key="5">
    <source>
        <dbReference type="Pfam" id="PF00582"/>
    </source>
</evidence>
<evidence type="ECO:0000313" key="6">
    <source>
        <dbReference type="EMBL" id="MBO8415624.1"/>
    </source>
</evidence>
<organism evidence="6 7">
    <name type="scientific">Candidatus Avisuccinivibrio stercorigallinarum</name>
    <dbReference type="NCBI Taxonomy" id="2840704"/>
    <lineage>
        <taxon>Bacteria</taxon>
        <taxon>Pseudomonadati</taxon>
        <taxon>Pseudomonadota</taxon>
        <taxon>Gammaproteobacteria</taxon>
        <taxon>Aeromonadales</taxon>
        <taxon>Succinivibrionaceae</taxon>
        <taxon>Succinivibrionaceae incertae sedis</taxon>
        <taxon>Candidatus Avisuccinivibrio</taxon>
    </lineage>
</organism>
<dbReference type="Pfam" id="PF00582">
    <property type="entry name" value="Usp"/>
    <property type="match status" value="2"/>
</dbReference>
<evidence type="ECO:0000256" key="3">
    <source>
        <dbReference type="ARBA" id="ARBA00022490"/>
    </source>
</evidence>
<keyword evidence="3" id="KW-0963">Cytoplasm</keyword>
<evidence type="ECO:0000256" key="4">
    <source>
        <dbReference type="ARBA" id="ARBA00037131"/>
    </source>
</evidence>
<dbReference type="NCBIfam" id="NF008380">
    <property type="entry name" value="PRK11175.1"/>
    <property type="match status" value="1"/>
</dbReference>
<gene>
    <name evidence="6" type="primary">uspE</name>
    <name evidence="6" type="ORF">IAB19_04500</name>
</gene>
<reference evidence="6" key="2">
    <citation type="journal article" date="2021" name="PeerJ">
        <title>Extensive microbial diversity within the chicken gut microbiome revealed by metagenomics and culture.</title>
        <authorList>
            <person name="Gilroy R."/>
            <person name="Ravi A."/>
            <person name="Getino M."/>
            <person name="Pursley I."/>
            <person name="Horton D.L."/>
            <person name="Alikhan N.F."/>
            <person name="Baker D."/>
            <person name="Gharbi K."/>
            <person name="Hall N."/>
            <person name="Watson M."/>
            <person name="Adriaenssens E.M."/>
            <person name="Foster-Nyarko E."/>
            <person name="Jarju S."/>
            <person name="Secka A."/>
            <person name="Antonio M."/>
            <person name="Oren A."/>
            <person name="Chaudhuri R.R."/>
            <person name="La Ragione R."/>
            <person name="Hildebrand F."/>
            <person name="Pallen M.J."/>
        </authorList>
    </citation>
    <scope>NUCLEOTIDE SEQUENCE</scope>
    <source>
        <strain evidence="6">17213</strain>
    </source>
</reference>
<dbReference type="PANTHER" id="PTHR47892:SF1">
    <property type="entry name" value="UNIVERSAL STRESS PROTEIN E"/>
    <property type="match status" value="1"/>
</dbReference>
<reference evidence="6" key="1">
    <citation type="submission" date="2020-10" db="EMBL/GenBank/DDBJ databases">
        <authorList>
            <person name="Gilroy R."/>
        </authorList>
    </citation>
    <scope>NUCLEOTIDE SEQUENCE</scope>
    <source>
        <strain evidence="6">17213</strain>
    </source>
</reference>
<dbReference type="InterPro" id="IPR006016">
    <property type="entry name" value="UspA"/>
</dbReference>
<accession>A0A9D9D9L8</accession>
<name>A0A9D9D9L8_9GAMM</name>
<comment type="similarity">
    <text evidence="2">Belongs to the universal stress protein A family.</text>
</comment>
<proteinExistence type="inferred from homology"/>
<dbReference type="EMBL" id="JADINH010000097">
    <property type="protein sequence ID" value="MBO8415624.1"/>
    <property type="molecule type" value="Genomic_DNA"/>
</dbReference>